<comment type="subcellular location">
    <subcellularLocation>
        <location evidence="1">Membrane</location>
    </subcellularLocation>
</comment>
<reference evidence="6" key="1">
    <citation type="journal article" date="2015" name="Nature">
        <title>Complex archaea that bridge the gap between prokaryotes and eukaryotes.</title>
        <authorList>
            <person name="Spang A."/>
            <person name="Saw J.H."/>
            <person name="Jorgensen S.L."/>
            <person name="Zaremba-Niedzwiedzka K."/>
            <person name="Martijn J."/>
            <person name="Lind A.E."/>
            <person name="van Eijk R."/>
            <person name="Schleper C."/>
            <person name="Guy L."/>
            <person name="Ettema T.J."/>
        </authorList>
    </citation>
    <scope>NUCLEOTIDE SEQUENCE</scope>
</reference>
<comment type="caution">
    <text evidence="6">The sequence shown here is derived from an EMBL/GenBank/DDBJ whole genome shotgun (WGS) entry which is preliminary data.</text>
</comment>
<keyword evidence="4 5" id="KW-0472">Membrane</keyword>
<dbReference type="PANTHER" id="PTHR23427:SF2">
    <property type="entry name" value="SURFEIT LOCUS PROTEIN 1"/>
    <property type="match status" value="1"/>
</dbReference>
<dbReference type="InterPro" id="IPR002994">
    <property type="entry name" value="Surf1/Shy1"/>
</dbReference>
<evidence type="ECO:0008006" key="7">
    <source>
        <dbReference type="Google" id="ProtNLM"/>
    </source>
</evidence>
<feature type="transmembrane region" description="Helical" evidence="5">
    <location>
        <begin position="31"/>
        <end position="52"/>
    </location>
</feature>
<dbReference type="GO" id="GO:0016020">
    <property type="term" value="C:membrane"/>
    <property type="evidence" value="ECO:0007669"/>
    <property type="project" value="UniProtKB-SubCell"/>
</dbReference>
<gene>
    <name evidence="6" type="ORF">LCGC14_0003140</name>
</gene>
<dbReference type="AlphaFoldDB" id="A0A0F9Z521"/>
<name>A0A0F9Z521_9ZZZZ</name>
<evidence type="ECO:0000256" key="5">
    <source>
        <dbReference type="SAM" id="Phobius"/>
    </source>
</evidence>
<keyword evidence="3 5" id="KW-1133">Transmembrane helix</keyword>
<dbReference type="PROSITE" id="PS50895">
    <property type="entry name" value="SURF1"/>
    <property type="match status" value="1"/>
</dbReference>
<evidence type="ECO:0000313" key="6">
    <source>
        <dbReference type="EMBL" id="KKO12304.1"/>
    </source>
</evidence>
<protein>
    <recommendedName>
        <fullName evidence="7">SURF1-like protein</fullName>
    </recommendedName>
</protein>
<evidence type="ECO:0000256" key="4">
    <source>
        <dbReference type="ARBA" id="ARBA00023136"/>
    </source>
</evidence>
<dbReference type="EMBL" id="LAZR01000001">
    <property type="protein sequence ID" value="KKO12304.1"/>
    <property type="molecule type" value="Genomic_DNA"/>
</dbReference>
<evidence type="ECO:0000256" key="3">
    <source>
        <dbReference type="ARBA" id="ARBA00022989"/>
    </source>
</evidence>
<keyword evidence="2 5" id="KW-0812">Transmembrane</keyword>
<organism evidence="6">
    <name type="scientific">marine sediment metagenome</name>
    <dbReference type="NCBI Taxonomy" id="412755"/>
    <lineage>
        <taxon>unclassified sequences</taxon>
        <taxon>metagenomes</taxon>
        <taxon>ecological metagenomes</taxon>
    </lineage>
</organism>
<feature type="transmembrane region" description="Helical" evidence="5">
    <location>
        <begin position="249"/>
        <end position="271"/>
    </location>
</feature>
<dbReference type="Pfam" id="PF02104">
    <property type="entry name" value="SURF1"/>
    <property type="match status" value="1"/>
</dbReference>
<dbReference type="InterPro" id="IPR045214">
    <property type="entry name" value="Surf1/Surf4"/>
</dbReference>
<dbReference type="CDD" id="cd06662">
    <property type="entry name" value="SURF1"/>
    <property type="match status" value="1"/>
</dbReference>
<proteinExistence type="predicted"/>
<accession>A0A0F9Z521</accession>
<evidence type="ECO:0000256" key="2">
    <source>
        <dbReference type="ARBA" id="ARBA00022692"/>
    </source>
</evidence>
<evidence type="ECO:0000256" key="1">
    <source>
        <dbReference type="ARBA" id="ARBA00004370"/>
    </source>
</evidence>
<dbReference type="PANTHER" id="PTHR23427">
    <property type="entry name" value="SURFEIT LOCUS PROTEIN"/>
    <property type="match status" value="1"/>
</dbReference>
<sequence>MWSRLIFRFRGIEMRLGTTLHVGKLTVQVDAFILLCIFLTCGMFISLGFWQLDRAAQKHARAEAWQAAADAAPVAFASLLAVNDDGSSDAVTGLNQALISNNRRVALQGTFHNEISFLVLYQFFRGQPGYELVTPVRPATGGDLVLVSRGWIAPDTAGGRPEVPVVDGEQSVTASLYVPETVVLPGEVSDDSWPVRMPRLNMDQASQLLGEPVFPYVLRLEAGQSGVQDRHWSQPDFSTRSHYAYTAQWFGLAVLVLLASFAYASNVLTLLRER</sequence>